<feature type="region of interest" description="Disordered" evidence="2">
    <location>
        <begin position="39"/>
        <end position="254"/>
    </location>
</feature>
<dbReference type="GO" id="GO:0008270">
    <property type="term" value="F:zinc ion binding"/>
    <property type="evidence" value="ECO:0007669"/>
    <property type="project" value="UniProtKB-KW"/>
</dbReference>
<feature type="compositionally biased region" description="Polar residues" evidence="2">
    <location>
        <begin position="731"/>
        <end position="740"/>
    </location>
</feature>
<keyword evidence="1" id="KW-0863">Zinc-finger</keyword>
<accession>A0A9P6G571</accession>
<feature type="compositionally biased region" description="Polar residues" evidence="2">
    <location>
        <begin position="688"/>
        <end position="724"/>
    </location>
</feature>
<organism evidence="4 5">
    <name type="scientific">Paraphaeosphaeria minitans</name>
    <dbReference type="NCBI Taxonomy" id="565426"/>
    <lineage>
        <taxon>Eukaryota</taxon>
        <taxon>Fungi</taxon>
        <taxon>Dikarya</taxon>
        <taxon>Ascomycota</taxon>
        <taxon>Pezizomycotina</taxon>
        <taxon>Dothideomycetes</taxon>
        <taxon>Pleosporomycetidae</taxon>
        <taxon>Pleosporales</taxon>
        <taxon>Massarineae</taxon>
        <taxon>Didymosphaeriaceae</taxon>
        <taxon>Paraphaeosphaeria</taxon>
    </lineage>
</organism>
<evidence type="ECO:0000256" key="2">
    <source>
        <dbReference type="SAM" id="MobiDB-lite"/>
    </source>
</evidence>
<dbReference type="PROSITE" id="PS50103">
    <property type="entry name" value="ZF_C3H1"/>
    <property type="match status" value="2"/>
</dbReference>
<dbReference type="Pfam" id="PF00642">
    <property type="entry name" value="zf-CCCH"/>
    <property type="match status" value="1"/>
</dbReference>
<dbReference type="EMBL" id="WJXW01000018">
    <property type="protein sequence ID" value="KAF9728881.1"/>
    <property type="molecule type" value="Genomic_DNA"/>
</dbReference>
<reference evidence="4" key="1">
    <citation type="journal article" date="2020" name="Mol. Plant Microbe Interact.">
        <title>Genome Sequence of the Biocontrol Agent Coniothyrium minitans strain Conio (IMI 134523).</title>
        <authorList>
            <person name="Patel D."/>
            <person name="Shittu T.A."/>
            <person name="Baroncelli R."/>
            <person name="Muthumeenakshi S."/>
            <person name="Osborne T.H."/>
            <person name="Janganan T.K."/>
            <person name="Sreenivasaprasad S."/>
        </authorList>
    </citation>
    <scope>NUCLEOTIDE SEQUENCE</scope>
    <source>
        <strain evidence="4">Conio</strain>
    </source>
</reference>
<evidence type="ECO:0000256" key="1">
    <source>
        <dbReference type="PROSITE-ProRule" id="PRU00723"/>
    </source>
</evidence>
<feature type="zinc finger region" description="C3H1-type" evidence="1">
    <location>
        <begin position="564"/>
        <end position="591"/>
    </location>
</feature>
<feature type="compositionally biased region" description="Polar residues" evidence="2">
    <location>
        <begin position="598"/>
        <end position="623"/>
    </location>
</feature>
<feature type="compositionally biased region" description="Polar residues" evidence="2">
    <location>
        <begin position="220"/>
        <end position="230"/>
    </location>
</feature>
<dbReference type="OrthoDB" id="3792672at2759"/>
<dbReference type="Proteomes" id="UP000756921">
    <property type="component" value="Unassembled WGS sequence"/>
</dbReference>
<sequence>MKGNTWAAVAAGNQVQAPASAVVPTSKKVQLSAIANNGQTSAAVKADSRSTNPSDAESDVLKKDATAGTKSIIVASPEKMLARKNNQKKNKSTVVSKPPDSIAENVQKISNTITPSVVGAARISGTSKKKKPSAKAAESTDGNSPVQLNTKSQTSGTTSSPPLANEISTGPTNKKNKNKTWKTRDKVNDAKKVVKETGKRTLEPSGAVNDADQHILESNVHIQSNNSTNADKLDVSPADEDGKSPEDTSIPEYVHVSKTTSEAARATDASIIEAPTLDLFPLAETEILEQLKPGAHAHINSDSTKISFQTMQDAGSPRARSVVARKRRTHYEVETYVSSLGLPGISFDEFGVCIAPDAPDWVRGRVARRVYWLVSDFKEGTTPAEIDIATELELEKKEKTHFPPAVWDRLFMIEDRKNPISQEEYIELIPMMGEFGVNLAAGLVSDSPPAKVDDEVGEKELLDKVNNHLSLSLSSRGAECQYSVHQKTNLQQDRGDRDAQMPPTGFRLFSQEPPPSKPVVPGPQSSANAITDDHSYLGPFMLDPSPELSSLQEHDQNPPQHHRTTGRQLCHNFANGYCYYGPACHFVHPGPGDVKSVASPSQGYPQVHNQNPHLRRQPASTQPCRQHAKGHCAYGENCRYVHVNHDENQAVTGPYQQDSAYAVFDSSHSVSLSSNATGMTGRLDDHLNSQGQMSRASSRMSGNTNSSARLTPDSHGSTQGSTQGLDRGSIRGSQTNNPPQKNVKGGDKHKGGKKSRP</sequence>
<evidence type="ECO:0000259" key="3">
    <source>
        <dbReference type="PROSITE" id="PS50103"/>
    </source>
</evidence>
<comment type="caution">
    <text evidence="4">The sequence shown here is derived from an EMBL/GenBank/DDBJ whole genome shotgun (WGS) entry which is preliminary data.</text>
</comment>
<proteinExistence type="predicted"/>
<feature type="domain" description="C3H1-type" evidence="3">
    <location>
        <begin position="618"/>
        <end position="645"/>
    </location>
</feature>
<feature type="compositionally biased region" description="Basic and acidic residues" evidence="2">
    <location>
        <begin position="182"/>
        <end position="202"/>
    </location>
</feature>
<dbReference type="Gene3D" id="3.30.1370.210">
    <property type="match status" value="1"/>
</dbReference>
<evidence type="ECO:0000313" key="4">
    <source>
        <dbReference type="EMBL" id="KAF9728881.1"/>
    </source>
</evidence>
<keyword evidence="1" id="KW-0479">Metal-binding</keyword>
<name>A0A9P6G571_9PLEO</name>
<keyword evidence="1" id="KW-0862">Zinc</keyword>
<feature type="region of interest" description="Disordered" evidence="2">
    <location>
        <begin position="486"/>
        <end position="524"/>
    </location>
</feature>
<feature type="compositionally biased region" description="Pro residues" evidence="2">
    <location>
        <begin position="512"/>
        <end position="521"/>
    </location>
</feature>
<feature type="region of interest" description="Disordered" evidence="2">
    <location>
        <begin position="675"/>
        <end position="757"/>
    </location>
</feature>
<dbReference type="SMART" id="SM00356">
    <property type="entry name" value="ZnF_C3H1"/>
    <property type="match status" value="2"/>
</dbReference>
<keyword evidence="5" id="KW-1185">Reference proteome</keyword>
<feature type="region of interest" description="Disordered" evidence="2">
    <location>
        <begin position="596"/>
        <end position="623"/>
    </location>
</feature>
<evidence type="ECO:0000313" key="5">
    <source>
        <dbReference type="Proteomes" id="UP000756921"/>
    </source>
</evidence>
<feature type="compositionally biased region" description="Polar residues" evidence="2">
    <location>
        <begin position="140"/>
        <end position="171"/>
    </location>
</feature>
<feature type="zinc finger region" description="C3H1-type" evidence="1">
    <location>
        <begin position="618"/>
        <end position="645"/>
    </location>
</feature>
<dbReference type="InterPro" id="IPR000571">
    <property type="entry name" value="Znf_CCCH"/>
</dbReference>
<feature type="region of interest" description="Disordered" evidence="2">
    <location>
        <begin position="542"/>
        <end position="565"/>
    </location>
</feature>
<feature type="domain" description="C3H1-type" evidence="3">
    <location>
        <begin position="564"/>
        <end position="591"/>
    </location>
</feature>
<gene>
    <name evidence="4" type="ORF">PMIN01_13261</name>
</gene>
<protein>
    <recommendedName>
        <fullName evidence="3">C3H1-type domain-containing protein</fullName>
    </recommendedName>
</protein>
<dbReference type="AlphaFoldDB" id="A0A9P6G571"/>